<dbReference type="PANTHER" id="PTHR44653">
    <property type="entry name" value="DNAJ HOMOLOG SUBFAMILY C MEMBER 1"/>
    <property type="match status" value="1"/>
</dbReference>
<feature type="compositionally biased region" description="Low complexity" evidence="7">
    <location>
        <begin position="424"/>
        <end position="436"/>
    </location>
</feature>
<gene>
    <name evidence="10" type="ORF">IWQ62_004952</name>
</gene>
<reference evidence="10" key="1">
    <citation type="submission" date="2022-07" db="EMBL/GenBank/DDBJ databases">
        <title>Phylogenomic reconstructions and comparative analyses of Kickxellomycotina fungi.</title>
        <authorList>
            <person name="Reynolds N.K."/>
            <person name="Stajich J.E."/>
            <person name="Barry K."/>
            <person name="Grigoriev I.V."/>
            <person name="Crous P."/>
            <person name="Smith M.E."/>
        </authorList>
    </citation>
    <scope>NUCLEOTIDE SEQUENCE</scope>
    <source>
        <strain evidence="10">RSA 1196</strain>
    </source>
</reference>
<evidence type="ECO:0000256" key="3">
    <source>
        <dbReference type="ARBA" id="ARBA00022989"/>
    </source>
</evidence>
<evidence type="ECO:0000256" key="2">
    <source>
        <dbReference type="ARBA" id="ARBA00022729"/>
    </source>
</evidence>
<feature type="region of interest" description="Disordered" evidence="7">
    <location>
        <begin position="296"/>
        <end position="317"/>
    </location>
</feature>
<dbReference type="GO" id="GO:0012505">
    <property type="term" value="C:endomembrane system"/>
    <property type="evidence" value="ECO:0007669"/>
    <property type="project" value="UniProtKB-SubCell"/>
</dbReference>
<dbReference type="Gene3D" id="3.40.50.11030">
    <property type="entry name" value="Threonylcarbamoyl-AMP synthase, C-terminal domain"/>
    <property type="match status" value="1"/>
</dbReference>
<dbReference type="CDD" id="cd06257">
    <property type="entry name" value="DnaJ"/>
    <property type="match status" value="1"/>
</dbReference>
<name>A0A9W8E1H8_9FUNG</name>
<feature type="domain" description="J" evidence="9">
    <location>
        <begin position="149"/>
        <end position="213"/>
    </location>
</feature>
<dbReference type="Pfam" id="PF03481">
    <property type="entry name" value="Sua5_C"/>
    <property type="match status" value="1"/>
</dbReference>
<dbReference type="Pfam" id="PF00226">
    <property type="entry name" value="DnaJ"/>
    <property type="match status" value="1"/>
</dbReference>
<keyword evidence="11" id="KW-1185">Reference proteome</keyword>
<evidence type="ECO:0000259" key="9">
    <source>
        <dbReference type="PROSITE" id="PS50076"/>
    </source>
</evidence>
<dbReference type="Proteomes" id="UP001150925">
    <property type="component" value="Unassembled WGS sequence"/>
</dbReference>
<keyword evidence="4 8" id="KW-0472">Membrane</keyword>
<feature type="coiled-coil region" evidence="6">
    <location>
        <begin position="317"/>
        <end position="344"/>
    </location>
</feature>
<dbReference type="PRINTS" id="PR00625">
    <property type="entry name" value="JDOMAIN"/>
</dbReference>
<proteinExistence type="predicted"/>
<evidence type="ECO:0000256" key="4">
    <source>
        <dbReference type="ARBA" id="ARBA00023136"/>
    </source>
</evidence>
<dbReference type="InterPro" id="IPR005145">
    <property type="entry name" value="Sua5_C"/>
</dbReference>
<keyword evidence="1 8" id="KW-0812">Transmembrane</keyword>
<dbReference type="SUPFAM" id="SSF46565">
    <property type="entry name" value="Chaperone J-domain"/>
    <property type="match status" value="1"/>
</dbReference>
<evidence type="ECO:0000256" key="8">
    <source>
        <dbReference type="SAM" id="Phobius"/>
    </source>
</evidence>
<dbReference type="SMART" id="SM00271">
    <property type="entry name" value="DnaJ"/>
    <property type="match status" value="1"/>
</dbReference>
<dbReference type="InterPro" id="IPR001623">
    <property type="entry name" value="DnaJ_domain"/>
</dbReference>
<feature type="region of interest" description="Disordered" evidence="7">
    <location>
        <begin position="413"/>
        <end position="436"/>
    </location>
</feature>
<evidence type="ECO:0000256" key="6">
    <source>
        <dbReference type="SAM" id="Coils"/>
    </source>
</evidence>
<comment type="caution">
    <text evidence="10">The sequence shown here is derived from an EMBL/GenBank/DDBJ whole genome shotgun (WGS) entry which is preliminary data.</text>
</comment>
<dbReference type="OrthoDB" id="413400at2759"/>
<evidence type="ECO:0000313" key="11">
    <source>
        <dbReference type="Proteomes" id="UP001150925"/>
    </source>
</evidence>
<feature type="transmembrane region" description="Helical" evidence="8">
    <location>
        <begin position="234"/>
        <end position="255"/>
    </location>
</feature>
<sequence>MERLALTATPQGLTFGLLSVHPDRSLITTPIVPTHCQLHVRSMTDLSKDPTHSDQPCSRHLFKSFREFDQLGVNYILVEGTSEAHEGLALMNRLRKAATRTVLRLWTVVYLVLFASLLVPAARAWTNEDHEIFDLVDFLKKAQHGKEQSFYDILGVDKNADVAKINRAFRRKSFDYHPDKNPSEEKRAIFSRLGPVVKILRSPTARERYDFFLKNGVPVWRGTGYLYRRYRPGFLSVTVGLFIFANLVQYFVHWLNYQLALRKINQYKLELATDTKPKQGENARLVENIAQSATRGMASSSEHVDKSTLTKRQRKKLEREEKLRQIEERLISRAEKQAEEEANELPSDPEEARYRQIQTYWANLDPESLPKPSVQRLFATTIFQCVKQKLLSSASTPSVVANADVKRVDNVTKYDSEQSEAPIASRTRSASNASSK</sequence>
<dbReference type="InterPro" id="IPR052606">
    <property type="entry name" value="DnaJ_domain_protein"/>
</dbReference>
<keyword evidence="2" id="KW-0732">Signal</keyword>
<keyword evidence="6" id="KW-0175">Coiled coil</keyword>
<accession>A0A9W8E1H8</accession>
<comment type="subcellular location">
    <subcellularLocation>
        <location evidence="5">Endomembrane system</location>
        <topology evidence="5">Single-pass membrane protein</topology>
    </subcellularLocation>
</comment>
<organism evidence="10 11">
    <name type="scientific">Dispira parvispora</name>
    <dbReference type="NCBI Taxonomy" id="1520584"/>
    <lineage>
        <taxon>Eukaryota</taxon>
        <taxon>Fungi</taxon>
        <taxon>Fungi incertae sedis</taxon>
        <taxon>Zoopagomycota</taxon>
        <taxon>Kickxellomycotina</taxon>
        <taxon>Dimargaritomycetes</taxon>
        <taxon>Dimargaritales</taxon>
        <taxon>Dimargaritaceae</taxon>
        <taxon>Dispira</taxon>
    </lineage>
</organism>
<evidence type="ECO:0000256" key="5">
    <source>
        <dbReference type="ARBA" id="ARBA00037847"/>
    </source>
</evidence>
<feature type="transmembrane region" description="Helical" evidence="8">
    <location>
        <begin position="101"/>
        <end position="122"/>
    </location>
</feature>
<evidence type="ECO:0000256" key="1">
    <source>
        <dbReference type="ARBA" id="ARBA00022692"/>
    </source>
</evidence>
<dbReference type="PROSITE" id="PS50076">
    <property type="entry name" value="DNAJ_2"/>
    <property type="match status" value="1"/>
</dbReference>
<dbReference type="InterPro" id="IPR038385">
    <property type="entry name" value="Sua5/YwlC_C"/>
</dbReference>
<evidence type="ECO:0000313" key="10">
    <source>
        <dbReference type="EMBL" id="KAJ1958123.1"/>
    </source>
</evidence>
<protein>
    <recommendedName>
        <fullName evidence="9">J domain-containing protein</fullName>
    </recommendedName>
</protein>
<dbReference type="InterPro" id="IPR036869">
    <property type="entry name" value="J_dom_sf"/>
</dbReference>
<dbReference type="Gene3D" id="1.10.287.110">
    <property type="entry name" value="DnaJ domain"/>
    <property type="match status" value="1"/>
</dbReference>
<dbReference type="AlphaFoldDB" id="A0A9W8E1H8"/>
<dbReference type="EMBL" id="JANBPY010001834">
    <property type="protein sequence ID" value="KAJ1958123.1"/>
    <property type="molecule type" value="Genomic_DNA"/>
</dbReference>
<keyword evidence="3 8" id="KW-1133">Transmembrane helix</keyword>
<evidence type="ECO:0000256" key="7">
    <source>
        <dbReference type="SAM" id="MobiDB-lite"/>
    </source>
</evidence>
<dbReference type="PANTHER" id="PTHR44653:SF2">
    <property type="entry name" value="DNAJ HOMOLOG SUBFAMILY C MEMBER 1"/>
    <property type="match status" value="1"/>
</dbReference>